<dbReference type="SUPFAM" id="SSF55890">
    <property type="entry name" value="Sporulation response regulatory protein Spo0B"/>
    <property type="match status" value="1"/>
</dbReference>
<evidence type="ECO:0000259" key="4">
    <source>
        <dbReference type="SMART" id="SM01317"/>
    </source>
</evidence>
<proteinExistence type="predicted"/>
<evidence type="ECO:0000313" key="5">
    <source>
        <dbReference type="EMBL" id="XCJ16620.1"/>
    </source>
</evidence>
<dbReference type="EMBL" id="CP159510">
    <property type="protein sequence ID" value="XCJ16620.1"/>
    <property type="molecule type" value="Genomic_DNA"/>
</dbReference>
<dbReference type="InterPro" id="IPR016120">
    <property type="entry name" value="Sig_transdc_His_kin_SpoOB"/>
</dbReference>
<dbReference type="Gene3D" id="1.10.287.130">
    <property type="match status" value="1"/>
</dbReference>
<dbReference type="InterPro" id="IPR039506">
    <property type="entry name" value="SPOB_a"/>
</dbReference>
<dbReference type="Pfam" id="PF14689">
    <property type="entry name" value="SPOB_a"/>
    <property type="match status" value="1"/>
</dbReference>
<dbReference type="SMART" id="SM01317">
    <property type="entry name" value="SPOB_ab"/>
    <property type="match status" value="1"/>
</dbReference>
<dbReference type="InterPro" id="IPR016122">
    <property type="entry name" value="SpoOB_C"/>
</dbReference>
<dbReference type="GO" id="GO:0000155">
    <property type="term" value="F:phosphorelay sensor kinase activity"/>
    <property type="evidence" value="ECO:0007669"/>
    <property type="project" value="InterPro"/>
</dbReference>
<dbReference type="AlphaFoldDB" id="A0AAU8IEU0"/>
<dbReference type="RefSeq" id="WP_353948068.1">
    <property type="nucleotide sequence ID" value="NZ_CP159510.1"/>
</dbReference>
<organism evidence="5">
    <name type="scientific">Sporolactobacillus sp. Y61</name>
    <dbReference type="NCBI Taxonomy" id="3160863"/>
    <lineage>
        <taxon>Bacteria</taxon>
        <taxon>Bacillati</taxon>
        <taxon>Bacillota</taxon>
        <taxon>Bacilli</taxon>
        <taxon>Bacillales</taxon>
        <taxon>Sporolactobacillaceae</taxon>
        <taxon>Sporolactobacillus</taxon>
    </lineage>
</organism>
<keyword evidence="1" id="KW-0597">Phosphoprotein</keyword>
<sequence length="184" mass="21424">MISEETGIKLIGAARHMLLNDLQLIKGYIYMNQMEHANEVISRLTDRLIHQAHLSHLQMPKSSFFLVTSSWFPHPYRLSYSVSGPERNLSECDESLHAFLNLLIQKLDQHASEFTDNTVHIELEAVPAHVYLHVTFEGQLCDAETMMDEMKKTDLNQSLRWVEHYLTKGKSDNEMRWILCLLIR</sequence>
<feature type="domain" description="Sporulation initiation phosphotransferase B C-terminal" evidence="4">
    <location>
        <begin position="59"/>
        <end position="177"/>
    </location>
</feature>
<dbReference type="Pfam" id="PF14682">
    <property type="entry name" value="SPOB_ab"/>
    <property type="match status" value="1"/>
</dbReference>
<gene>
    <name evidence="5" type="ORF">ABNN70_13360</name>
</gene>
<name>A0AAU8IEU0_9BACL</name>
<evidence type="ECO:0000256" key="1">
    <source>
        <dbReference type="ARBA" id="ARBA00022553"/>
    </source>
</evidence>
<protein>
    <submittedName>
        <fullName evidence="5">Spo0B C-terminal domain-containing protein</fullName>
    </submittedName>
</protein>
<keyword evidence="2" id="KW-0808">Transferase</keyword>
<reference evidence="5" key="1">
    <citation type="submission" date="2024-06" db="EMBL/GenBank/DDBJ databases">
        <authorList>
            <person name="Fan A."/>
            <person name="Zhang F.Y."/>
            <person name="Zhang L."/>
        </authorList>
    </citation>
    <scope>NUCLEOTIDE SEQUENCE</scope>
    <source>
        <strain evidence="5">Y61</strain>
    </source>
</reference>
<keyword evidence="3" id="KW-0418">Kinase</keyword>
<evidence type="ECO:0000256" key="2">
    <source>
        <dbReference type="ARBA" id="ARBA00022679"/>
    </source>
</evidence>
<dbReference type="InterPro" id="IPR037100">
    <property type="entry name" value="Spo0B_C_sf"/>
</dbReference>
<evidence type="ECO:0000256" key="3">
    <source>
        <dbReference type="ARBA" id="ARBA00022777"/>
    </source>
</evidence>
<dbReference type="Gene3D" id="3.30.565.30">
    <property type="entry name" value="Sporulation initiation phosphotransferase B (SpoOB), C-terminal domain"/>
    <property type="match status" value="1"/>
</dbReference>
<accession>A0AAU8IEU0</accession>